<dbReference type="EMBL" id="FNSD01000001">
    <property type="protein sequence ID" value="SEB39210.1"/>
    <property type="molecule type" value="Genomic_DNA"/>
</dbReference>
<dbReference type="Proteomes" id="UP000182409">
    <property type="component" value="Unassembled WGS sequence"/>
</dbReference>
<evidence type="ECO:0000313" key="1">
    <source>
        <dbReference type="EMBL" id="SEB39210.1"/>
    </source>
</evidence>
<reference evidence="1 2" key="1">
    <citation type="submission" date="2016-10" db="EMBL/GenBank/DDBJ databases">
        <authorList>
            <person name="de Groot N.N."/>
        </authorList>
    </citation>
    <scope>NUCLEOTIDE SEQUENCE [LARGE SCALE GENOMIC DNA]</scope>
    <source>
        <strain evidence="1 2">AB35.6</strain>
    </source>
</reference>
<accession>A0A1H4IYV1</accession>
<proteinExistence type="predicted"/>
<evidence type="ECO:0000313" key="2">
    <source>
        <dbReference type="Proteomes" id="UP000182409"/>
    </source>
</evidence>
<protein>
    <submittedName>
        <fullName evidence="1">Uncharacterized protein</fullName>
    </submittedName>
</protein>
<dbReference type="RefSeq" id="WP_074651954.1">
    <property type="nucleotide sequence ID" value="NZ_FNSD01000001.1"/>
</dbReference>
<name>A0A1H4IYV1_9BACT</name>
<sequence length="217" mass="23532">MMTKLAVHTVTREETEQTAIDGVSPVLLRPLNKASRAEIERLARVLFRGAEGSARAILLASLEDDGGSSEWVALHIGHALASNGSPTHVLCLQQRSEAEPADRYEVSVVLSERCKAVWVDERGTHEDTSRQVGLHLIEARKCGAQAIVHVSNLLHRPGVLTCSRLLDGAALLVRSGYTRKLSLAAARQQIAAADLAVLGGILTDQTHPIPEKIYRML</sequence>
<dbReference type="AlphaFoldDB" id="A0A1H4IYV1"/>
<gene>
    <name evidence="1" type="ORF">SAMN05443244_0217</name>
</gene>
<organism evidence="1 2">
    <name type="scientific">Terriglobus roseus</name>
    <dbReference type="NCBI Taxonomy" id="392734"/>
    <lineage>
        <taxon>Bacteria</taxon>
        <taxon>Pseudomonadati</taxon>
        <taxon>Acidobacteriota</taxon>
        <taxon>Terriglobia</taxon>
        <taxon>Terriglobales</taxon>
        <taxon>Acidobacteriaceae</taxon>
        <taxon>Terriglobus</taxon>
    </lineage>
</organism>